<keyword evidence="5 9" id="KW-0032">Aminotransferase</keyword>
<evidence type="ECO:0000256" key="9">
    <source>
        <dbReference type="HAMAP-Rule" id="MF_01642"/>
    </source>
</evidence>
<evidence type="ECO:0000256" key="5">
    <source>
        <dbReference type="ARBA" id="ARBA00022576"/>
    </source>
</evidence>
<proteinExistence type="inferred from homology"/>
<dbReference type="Gene3D" id="3.90.1150.10">
    <property type="entry name" value="Aspartate Aminotransferase, domain 1"/>
    <property type="match status" value="1"/>
</dbReference>
<feature type="binding site" evidence="9">
    <location>
        <position position="246"/>
    </location>
    <ligand>
        <name>pyridoxal 5'-phosphate</name>
        <dbReference type="ChEBI" id="CHEBI:597326"/>
    </ligand>
</feature>
<dbReference type="NCBIfam" id="TIGR03542">
    <property type="entry name" value="DAPAT_plant"/>
    <property type="match status" value="1"/>
</dbReference>
<dbReference type="GO" id="GO:0030170">
    <property type="term" value="F:pyridoxal phosphate binding"/>
    <property type="evidence" value="ECO:0007669"/>
    <property type="project" value="UniProtKB-UniRule"/>
</dbReference>
<dbReference type="STRING" id="211165.GCA_000317285_05011"/>
<dbReference type="Gene3D" id="3.40.640.10">
    <property type="entry name" value="Type I PLP-dependent aspartate aminotransferase-like (Major domain)"/>
    <property type="match status" value="1"/>
</dbReference>
<evidence type="ECO:0000259" key="10">
    <source>
        <dbReference type="Pfam" id="PF00155"/>
    </source>
</evidence>
<dbReference type="Proteomes" id="UP000268857">
    <property type="component" value="Unassembled WGS sequence"/>
</dbReference>
<dbReference type="InterPro" id="IPR015424">
    <property type="entry name" value="PyrdxlP-dep_Trfase"/>
</dbReference>
<comment type="function">
    <text evidence="9">Involved in the synthesis of meso-diaminopimelate (m-DAP or DL-DAP), required for both lysine and peptidoglycan biosynthesis. Catalyzes the direct conversion of tetrahydrodipicolinate to LL-diaminopimelate.</text>
</comment>
<comment type="similarity">
    <text evidence="9">Belongs to the class-I pyridoxal-phosphate-dependent aminotransferase family. LL-diaminopimelate aminotransferase subfamily.</text>
</comment>
<dbReference type="CDD" id="cd00609">
    <property type="entry name" value="AAT_like"/>
    <property type="match status" value="1"/>
</dbReference>
<feature type="binding site" evidence="9">
    <location>
        <position position="416"/>
    </location>
    <ligand>
        <name>substrate</name>
    </ligand>
</feature>
<keyword evidence="6 9" id="KW-0808">Transferase</keyword>
<comment type="subunit">
    <text evidence="9">Homodimer.</text>
</comment>
<feature type="binding site" evidence="9">
    <location>
        <position position="70"/>
    </location>
    <ligand>
        <name>substrate</name>
    </ligand>
</feature>
<name>A0A433NR11_CHLFR</name>
<feature type="binding site" evidence="9">
    <location>
        <position position="137"/>
    </location>
    <ligand>
        <name>substrate</name>
    </ligand>
</feature>
<feature type="binding site" evidence="9">
    <location>
        <position position="215"/>
    </location>
    <ligand>
        <name>pyridoxal 5'-phosphate</name>
        <dbReference type="ChEBI" id="CHEBI:597326"/>
    </ligand>
</feature>
<organism evidence="11 12">
    <name type="scientific">Chlorogloeopsis fritschii PCC 6912</name>
    <dbReference type="NCBI Taxonomy" id="211165"/>
    <lineage>
        <taxon>Bacteria</taxon>
        <taxon>Bacillati</taxon>
        <taxon>Cyanobacteriota</taxon>
        <taxon>Cyanophyceae</taxon>
        <taxon>Nostocales</taxon>
        <taxon>Chlorogloeopsidaceae</taxon>
        <taxon>Chlorogloeopsis</taxon>
    </lineage>
</organism>
<dbReference type="InterPro" id="IPR004839">
    <property type="entry name" value="Aminotransferase_I/II_large"/>
</dbReference>
<feature type="binding site" evidence="9">
    <location>
        <position position="285"/>
    </location>
    <ligand>
        <name>pyridoxal 5'-phosphate</name>
        <dbReference type="ChEBI" id="CHEBI:597326"/>
    </ligand>
</feature>
<feature type="binding site" evidence="9">
    <location>
        <position position="320"/>
    </location>
    <ligand>
        <name>substrate</name>
    </ligand>
</feature>
<evidence type="ECO:0000256" key="7">
    <source>
        <dbReference type="ARBA" id="ARBA00022898"/>
    </source>
</evidence>
<feature type="binding site" evidence="9">
    <location>
        <position position="43"/>
    </location>
    <ligand>
        <name>substrate</name>
    </ligand>
</feature>
<comment type="caution">
    <text evidence="11">The sequence shown here is derived from an EMBL/GenBank/DDBJ whole genome shotgun (WGS) entry which is preliminary data.</text>
</comment>
<protein>
    <recommendedName>
        <fullName evidence="4 9">LL-diaminopimelate aminotransferase</fullName>
        <shortName evidence="9">DAP-AT</shortName>
        <shortName evidence="9">DAP-aminotransferase</shortName>
        <shortName evidence="9">LL-DAP-aminotransferase</shortName>
        <ecNumber evidence="3 9">2.6.1.83</ecNumber>
    </recommendedName>
</protein>
<dbReference type="SUPFAM" id="SSF53383">
    <property type="entry name" value="PLP-dependent transferases"/>
    <property type="match status" value="1"/>
</dbReference>
<evidence type="ECO:0000256" key="6">
    <source>
        <dbReference type="ARBA" id="ARBA00022679"/>
    </source>
</evidence>
<comment type="cofactor">
    <cofactor evidence="1 9">
        <name>pyridoxal 5'-phosphate</name>
        <dbReference type="ChEBI" id="CHEBI:597326"/>
    </cofactor>
</comment>
<dbReference type="HAMAP" id="MF_01642">
    <property type="entry name" value="DapL_aminotrans_1"/>
    <property type="match status" value="1"/>
</dbReference>
<dbReference type="UniPathway" id="UPA00034">
    <property type="reaction ID" value="UER00466"/>
</dbReference>
<reference evidence="11 12" key="1">
    <citation type="journal article" date="2019" name="Genome Biol. Evol.">
        <title>Day and night: Metabolic profiles and evolutionary relationships of six axenic non-marine cyanobacteria.</title>
        <authorList>
            <person name="Will S.E."/>
            <person name="Henke P."/>
            <person name="Boedeker C."/>
            <person name="Huang S."/>
            <person name="Brinkmann H."/>
            <person name="Rohde M."/>
            <person name="Jarek M."/>
            <person name="Friedl T."/>
            <person name="Seufert S."/>
            <person name="Schumacher M."/>
            <person name="Overmann J."/>
            <person name="Neumann-Schaal M."/>
            <person name="Petersen J."/>
        </authorList>
    </citation>
    <scope>NUCLEOTIDE SEQUENCE [LARGE SCALE GENOMIC DNA]</scope>
    <source>
        <strain evidence="11 12">PCC 6912</strain>
    </source>
</reference>
<dbReference type="InterPro" id="IPR019942">
    <property type="entry name" value="DapL/ALD1"/>
</dbReference>
<dbReference type="FunFam" id="3.40.640.10:FF:000099">
    <property type="entry name" value="LL-diaminopimelate aminotransferase, chloroplastic"/>
    <property type="match status" value="1"/>
</dbReference>
<feature type="binding site" evidence="9">
    <location>
        <position position="160"/>
    </location>
    <ligand>
        <name>pyridoxal 5'-phosphate</name>
        <dbReference type="ChEBI" id="CHEBI:597326"/>
    </ligand>
</feature>
<comment type="pathway">
    <text evidence="2 9">Amino-acid biosynthesis; L-lysine biosynthesis via DAP pathway; LL-2,6-diaminopimelate from (S)-tetrahydrodipicolinate (aminotransferase route): step 1/1.</text>
</comment>
<evidence type="ECO:0000256" key="3">
    <source>
        <dbReference type="ARBA" id="ARBA00013138"/>
    </source>
</evidence>
<feature type="binding site" evidence="9">
    <location>
        <position position="100"/>
    </location>
    <ligand>
        <name>pyridoxal 5'-phosphate</name>
        <dbReference type="ChEBI" id="CHEBI:597326"/>
    </ligand>
</feature>
<keyword evidence="7 9" id="KW-0663">Pyridoxal phosphate</keyword>
<evidence type="ECO:0000256" key="1">
    <source>
        <dbReference type="ARBA" id="ARBA00001933"/>
    </source>
</evidence>
<feature type="binding site" evidence="9">
    <location>
        <begin position="274"/>
        <end position="276"/>
    </location>
    <ligand>
        <name>pyridoxal 5'-phosphate</name>
        <dbReference type="ChEBI" id="CHEBI:597326"/>
    </ligand>
</feature>
<dbReference type="InterPro" id="IPR015421">
    <property type="entry name" value="PyrdxlP-dep_Trfase_major"/>
</dbReference>
<feature type="binding site" evidence="9">
    <location>
        <position position="320"/>
    </location>
    <ligand>
        <name>pyridoxal 5'-phosphate</name>
        <dbReference type="ChEBI" id="CHEBI:597326"/>
    </ligand>
</feature>
<keyword evidence="12" id="KW-1185">Reference proteome</keyword>
<evidence type="ECO:0000256" key="4">
    <source>
        <dbReference type="ARBA" id="ARBA00018052"/>
    </source>
</evidence>
<evidence type="ECO:0000313" key="12">
    <source>
        <dbReference type="Proteomes" id="UP000268857"/>
    </source>
</evidence>
<evidence type="ECO:0000313" key="11">
    <source>
        <dbReference type="EMBL" id="RUR86658.1"/>
    </source>
</evidence>
<dbReference type="GO" id="GO:0010285">
    <property type="term" value="F:L,L-diaminopimelate aminotransferase activity"/>
    <property type="evidence" value="ECO:0007669"/>
    <property type="project" value="UniProtKB-UniRule"/>
</dbReference>
<comment type="catalytic activity">
    <reaction evidence="8 9">
        <text>(2S,6S)-2,6-diaminopimelate + 2-oxoglutarate = (S)-2,3,4,5-tetrahydrodipicolinate + L-glutamate + H2O + H(+)</text>
        <dbReference type="Rhea" id="RHEA:23988"/>
        <dbReference type="ChEBI" id="CHEBI:15377"/>
        <dbReference type="ChEBI" id="CHEBI:15378"/>
        <dbReference type="ChEBI" id="CHEBI:16810"/>
        <dbReference type="ChEBI" id="CHEBI:16845"/>
        <dbReference type="ChEBI" id="CHEBI:29985"/>
        <dbReference type="ChEBI" id="CHEBI:57609"/>
        <dbReference type="EC" id="2.6.1.83"/>
    </reaction>
</comment>
<feature type="modified residue" description="N6-(pyridoxal phosphate)lysine" evidence="9">
    <location>
        <position position="277"/>
    </location>
</feature>
<gene>
    <name evidence="9 11" type="primary">dapL</name>
    <name evidence="11" type="ORF">PCC6912_01010</name>
</gene>
<dbReference type="AlphaFoldDB" id="A0A433NR11"/>
<dbReference type="PANTHER" id="PTHR43144">
    <property type="entry name" value="AMINOTRANSFERASE"/>
    <property type="match status" value="1"/>
</dbReference>
<dbReference type="GO" id="GO:0033362">
    <property type="term" value="P:lysine biosynthetic process via diaminopimelate, diaminopimelate-aminotransferase pathway"/>
    <property type="evidence" value="ECO:0007669"/>
    <property type="project" value="UniProtKB-UniRule"/>
</dbReference>
<evidence type="ECO:0000256" key="2">
    <source>
        <dbReference type="ARBA" id="ARBA00004982"/>
    </source>
</evidence>
<dbReference type="EC" id="2.6.1.83" evidence="3 9"/>
<feature type="binding site" evidence="9">
    <location>
        <position position="215"/>
    </location>
    <ligand>
        <name>substrate</name>
    </ligand>
</feature>
<feature type="binding site" evidence="9">
    <location>
        <begin position="136"/>
        <end position="137"/>
    </location>
    <ligand>
        <name>pyridoxal 5'-phosphate</name>
        <dbReference type="ChEBI" id="CHEBI:597326"/>
    </ligand>
</feature>
<accession>A0A433NR11</accession>
<feature type="binding site" evidence="9">
    <location>
        <position position="160"/>
    </location>
    <ligand>
        <name>substrate</name>
    </ligand>
</feature>
<sequence length="439" mass="48375">MKKVEAIKVSPISISSKLFYLGRFSQSTMATINDNYLKLKAGYLFPEIARRVNAFAEANPDAKIIRLGIGDVTEPLPEACRTAMIKAVEEMGDRATFKGYGPEQGYAWLREKIAKYDFQARGCEIDASEIFVSDGSKCDTGNILEIFGHDNTIAVTDPVYPVYVDTNVMVGNTGEANDKGEFEGLVYLPITAENNFTATIPSQKVDLIYLCFPNNPTGATATKEHLKAWVDYARANNSIIFFDAAYEAFITDPSIPHSIYEIEGARECAIEFRSFSKNAGFTGTRCALTVVPKNLTAKAADGSDVELWKLWNRRQSTKFNGVSYIVQRGAEAVYSEAGQAQTKALVSFYLENAKIIREQLTAAGLAVYGGVNAPYVWVKTPNSLSSWDFFDKLLHTCNVVGTPGSGFGAAGEGYFRISAFNSRENVEEAMKRITEKFKV</sequence>
<feature type="domain" description="Aminotransferase class I/classII large" evidence="10">
    <location>
        <begin position="63"/>
        <end position="433"/>
    </location>
</feature>
<dbReference type="EMBL" id="RSCJ01000001">
    <property type="protein sequence ID" value="RUR86658.1"/>
    <property type="molecule type" value="Genomic_DNA"/>
</dbReference>
<dbReference type="InterPro" id="IPR015422">
    <property type="entry name" value="PyrdxlP-dep_Trfase_small"/>
</dbReference>
<evidence type="ECO:0000256" key="8">
    <source>
        <dbReference type="ARBA" id="ARBA00051934"/>
    </source>
</evidence>
<dbReference type="Pfam" id="PF00155">
    <property type="entry name" value="Aminotran_1_2"/>
    <property type="match status" value="1"/>
</dbReference>